<feature type="transmembrane region" description="Helical" evidence="2">
    <location>
        <begin position="422"/>
        <end position="448"/>
    </location>
</feature>
<keyword evidence="2" id="KW-0472">Membrane</keyword>
<dbReference type="OrthoDB" id="258392at2759"/>
<gene>
    <name evidence="4" type="ORF">PMG11_05219</name>
</gene>
<sequence length="477" mass="50694">MTTTITTLLAIASLPLADLVSAERVLGAYIFQRHGDRTAKGLPPTQLTDLGYNQVYETGNFFHERYISASSQDHIEGISSSVVNLAQISATAPQDTVIQISGQAFLQGLYPPIGTAANETLRNGTTVYSPLSGYQLIPMGDVQSGSSSEDNTWLQSTSECNNAEVSSNDYYYSSPYQELLSSTSSLYKSLESDLNNTISSSGLSFKNAFTIWDLLNVASIHNASSNIPSDQVMQELLVLANTHEFSLAYNSSEPIRAVAGMTLAGEVLTALNRTISSGGKSKLNIQFGAYATFLAYFGLSGLANDVEFTGMPVYASSMVWELVTNASGTGMPSESDINVRFLFHNGTSIEGSTELQTYPLFGQSDVDIPWTQFVDSTKKFAITSQEQWCQACGNSTGICSSTSDSSTNTSSSNSSSNGGMSLAVAGVIGAMVTLGVLAGLTALLLLVFNLRLVRKSALTSRGHGSESSFTPVAEKAA</sequence>
<protein>
    <recommendedName>
        <fullName evidence="6">Histidine acid phosphatase</fullName>
    </recommendedName>
</protein>
<feature type="signal peptide" evidence="3">
    <location>
        <begin position="1"/>
        <end position="22"/>
    </location>
</feature>
<dbReference type="Proteomes" id="UP000042958">
    <property type="component" value="Unassembled WGS sequence"/>
</dbReference>
<reference evidence="5" key="1">
    <citation type="journal article" date="2015" name="Genome Announc.">
        <title>Draft genome sequence of the fungus Penicillium brasilianum MG11.</title>
        <authorList>
            <person name="Horn F."/>
            <person name="Linde J."/>
            <person name="Mattern D.J."/>
            <person name="Walther G."/>
            <person name="Guthke R."/>
            <person name="Brakhage A.A."/>
            <person name="Valiante V."/>
        </authorList>
    </citation>
    <scope>NUCLEOTIDE SEQUENCE [LARGE SCALE GENOMIC DNA]</scope>
    <source>
        <strain evidence="5">MG11</strain>
    </source>
</reference>
<evidence type="ECO:0000256" key="1">
    <source>
        <dbReference type="ARBA" id="ARBA00005375"/>
    </source>
</evidence>
<proteinExistence type="inferred from homology"/>
<feature type="chain" id="PRO_5002524152" description="Histidine acid phosphatase" evidence="3">
    <location>
        <begin position="23"/>
        <end position="477"/>
    </location>
</feature>
<keyword evidence="2" id="KW-1133">Transmembrane helix</keyword>
<dbReference type="Gene3D" id="3.40.50.1240">
    <property type="entry name" value="Phosphoglycerate mutase-like"/>
    <property type="match status" value="1"/>
</dbReference>
<evidence type="ECO:0008006" key="6">
    <source>
        <dbReference type="Google" id="ProtNLM"/>
    </source>
</evidence>
<dbReference type="PANTHER" id="PTHR11567">
    <property type="entry name" value="ACID PHOSPHATASE-RELATED"/>
    <property type="match status" value="1"/>
</dbReference>
<evidence type="ECO:0000256" key="3">
    <source>
        <dbReference type="SAM" id="SignalP"/>
    </source>
</evidence>
<keyword evidence="3" id="KW-0732">Signal</keyword>
<dbReference type="GO" id="GO:0016791">
    <property type="term" value="F:phosphatase activity"/>
    <property type="evidence" value="ECO:0007669"/>
    <property type="project" value="TreeGrafter"/>
</dbReference>
<dbReference type="InterPro" id="IPR029033">
    <property type="entry name" value="His_PPase_superfam"/>
</dbReference>
<evidence type="ECO:0000313" key="5">
    <source>
        <dbReference type="Proteomes" id="UP000042958"/>
    </source>
</evidence>
<evidence type="ECO:0000313" key="4">
    <source>
        <dbReference type="EMBL" id="CEO60601.1"/>
    </source>
</evidence>
<keyword evidence="5" id="KW-1185">Reference proteome</keyword>
<accession>A0A0F7VHU4</accession>
<dbReference type="PANTHER" id="PTHR11567:SF142">
    <property type="entry name" value="PHOSPHOGLYCERATE MUTASE-LIKE PROTEIN"/>
    <property type="match status" value="1"/>
</dbReference>
<evidence type="ECO:0000256" key="2">
    <source>
        <dbReference type="SAM" id="Phobius"/>
    </source>
</evidence>
<name>A0A0F7VHU4_PENBI</name>
<dbReference type="EMBL" id="CDHK01000004">
    <property type="protein sequence ID" value="CEO60601.1"/>
    <property type="molecule type" value="Genomic_DNA"/>
</dbReference>
<dbReference type="InterPro" id="IPR050645">
    <property type="entry name" value="Histidine_acid_phosphatase"/>
</dbReference>
<dbReference type="AlphaFoldDB" id="A0A0F7VHU4"/>
<keyword evidence="2" id="KW-0812">Transmembrane</keyword>
<comment type="similarity">
    <text evidence="1">Belongs to the histidine acid phosphatase family.</text>
</comment>
<dbReference type="STRING" id="104259.A0A0F7VHU4"/>
<organism evidence="4 5">
    <name type="scientific">Penicillium brasilianum</name>
    <dbReference type="NCBI Taxonomy" id="104259"/>
    <lineage>
        <taxon>Eukaryota</taxon>
        <taxon>Fungi</taxon>
        <taxon>Dikarya</taxon>
        <taxon>Ascomycota</taxon>
        <taxon>Pezizomycotina</taxon>
        <taxon>Eurotiomycetes</taxon>
        <taxon>Eurotiomycetidae</taxon>
        <taxon>Eurotiales</taxon>
        <taxon>Aspergillaceae</taxon>
        <taxon>Penicillium</taxon>
    </lineage>
</organism>
<dbReference type="InterPro" id="IPR000560">
    <property type="entry name" value="His_Pase_clade-2"/>
</dbReference>
<dbReference type="Pfam" id="PF00328">
    <property type="entry name" value="His_Phos_2"/>
    <property type="match status" value="1"/>
</dbReference>
<dbReference type="SUPFAM" id="SSF53254">
    <property type="entry name" value="Phosphoglycerate mutase-like"/>
    <property type="match status" value="1"/>
</dbReference>